<organism evidence="1">
    <name type="scientific">Phytophthora nicotianae</name>
    <name type="common">Potato buckeye rot agent</name>
    <name type="synonym">Phytophthora parasitica</name>
    <dbReference type="NCBI Taxonomy" id="4792"/>
    <lineage>
        <taxon>Eukaryota</taxon>
        <taxon>Sar</taxon>
        <taxon>Stramenopiles</taxon>
        <taxon>Oomycota</taxon>
        <taxon>Peronosporomycetes</taxon>
        <taxon>Peronosporales</taxon>
        <taxon>Peronosporaceae</taxon>
        <taxon>Phytophthora</taxon>
    </lineage>
</organism>
<accession>W2G7N6</accession>
<protein>
    <submittedName>
        <fullName evidence="1">Uncharacterized protein</fullName>
    </submittedName>
</protein>
<dbReference type="Proteomes" id="UP000053236">
    <property type="component" value="Unassembled WGS sequence"/>
</dbReference>
<gene>
    <name evidence="1" type="ORF">L915_15045</name>
</gene>
<feature type="non-terminal residue" evidence="1">
    <location>
        <position position="1"/>
    </location>
</feature>
<dbReference type="EMBL" id="KI688095">
    <property type="protein sequence ID" value="ETK79068.1"/>
    <property type="molecule type" value="Genomic_DNA"/>
</dbReference>
<sequence>SPAAWPDQLQGMERRQDDGTRQAMVYVLQKELLGITSAKL</sequence>
<reference evidence="1" key="1">
    <citation type="submission" date="2013-11" db="EMBL/GenBank/DDBJ databases">
        <title>The Genome Sequence of Phytophthora parasitica CJ02B3.</title>
        <authorList>
            <consortium name="The Broad Institute Genomics Platform"/>
            <person name="Russ C."/>
            <person name="Tyler B."/>
            <person name="Panabieres F."/>
            <person name="Shan W."/>
            <person name="Tripathy S."/>
            <person name="Grunwald N."/>
            <person name="Machado M."/>
            <person name="Johnson C.S."/>
            <person name="Arredondo F."/>
            <person name="Hong C."/>
            <person name="Coffey M."/>
            <person name="Young S.K."/>
            <person name="Zeng Q."/>
            <person name="Gargeya S."/>
            <person name="Fitzgerald M."/>
            <person name="Abouelleil A."/>
            <person name="Alvarado L."/>
            <person name="Chapman S.B."/>
            <person name="Gainer-Dewar J."/>
            <person name="Goldberg J."/>
            <person name="Griggs A."/>
            <person name="Gujja S."/>
            <person name="Hansen M."/>
            <person name="Howarth C."/>
            <person name="Imamovic A."/>
            <person name="Ireland A."/>
            <person name="Larimer J."/>
            <person name="McCowan C."/>
            <person name="Murphy C."/>
            <person name="Pearson M."/>
            <person name="Poon T.W."/>
            <person name="Priest M."/>
            <person name="Roberts A."/>
            <person name="Saif S."/>
            <person name="Shea T."/>
            <person name="Sykes S."/>
            <person name="Wortman J."/>
            <person name="Nusbaum C."/>
            <person name="Birren B."/>
        </authorList>
    </citation>
    <scope>NUCLEOTIDE SEQUENCE [LARGE SCALE GENOMIC DNA]</scope>
    <source>
        <strain evidence="1">CJ02B3</strain>
    </source>
</reference>
<feature type="non-terminal residue" evidence="1">
    <location>
        <position position="40"/>
    </location>
</feature>
<proteinExistence type="predicted"/>
<name>W2G7N6_PHYNI</name>
<dbReference type="AlphaFoldDB" id="W2G7N6"/>
<evidence type="ECO:0000313" key="1">
    <source>
        <dbReference type="EMBL" id="ETK79068.1"/>
    </source>
</evidence>